<protein>
    <submittedName>
        <fullName evidence="1">Uncharacterized protein</fullName>
    </submittedName>
</protein>
<name>K1QZ22_MAGGI</name>
<evidence type="ECO:0000313" key="1">
    <source>
        <dbReference type="EMBL" id="EKC34050.1"/>
    </source>
</evidence>
<gene>
    <name evidence="1" type="ORF">CGI_10001833</name>
</gene>
<dbReference type="InParanoid" id="K1QZ22"/>
<dbReference type="EMBL" id="JH816215">
    <property type="protein sequence ID" value="EKC34050.1"/>
    <property type="molecule type" value="Genomic_DNA"/>
</dbReference>
<organism evidence="1">
    <name type="scientific">Magallana gigas</name>
    <name type="common">Pacific oyster</name>
    <name type="synonym">Crassostrea gigas</name>
    <dbReference type="NCBI Taxonomy" id="29159"/>
    <lineage>
        <taxon>Eukaryota</taxon>
        <taxon>Metazoa</taxon>
        <taxon>Spiralia</taxon>
        <taxon>Lophotrochozoa</taxon>
        <taxon>Mollusca</taxon>
        <taxon>Bivalvia</taxon>
        <taxon>Autobranchia</taxon>
        <taxon>Pteriomorphia</taxon>
        <taxon>Ostreida</taxon>
        <taxon>Ostreoidea</taxon>
        <taxon>Ostreidae</taxon>
        <taxon>Magallana</taxon>
    </lineage>
</organism>
<dbReference type="HOGENOM" id="CLU_2673530_0_0_1"/>
<dbReference type="AlphaFoldDB" id="K1QZ22"/>
<reference evidence="1" key="1">
    <citation type="journal article" date="2012" name="Nature">
        <title>The oyster genome reveals stress adaptation and complexity of shell formation.</title>
        <authorList>
            <person name="Zhang G."/>
            <person name="Fang X."/>
            <person name="Guo X."/>
            <person name="Li L."/>
            <person name="Luo R."/>
            <person name="Xu F."/>
            <person name="Yang P."/>
            <person name="Zhang L."/>
            <person name="Wang X."/>
            <person name="Qi H."/>
            <person name="Xiong Z."/>
            <person name="Que H."/>
            <person name="Xie Y."/>
            <person name="Holland P.W."/>
            <person name="Paps J."/>
            <person name="Zhu Y."/>
            <person name="Wu F."/>
            <person name="Chen Y."/>
            <person name="Wang J."/>
            <person name="Peng C."/>
            <person name="Meng J."/>
            <person name="Yang L."/>
            <person name="Liu J."/>
            <person name="Wen B."/>
            <person name="Zhang N."/>
            <person name="Huang Z."/>
            <person name="Zhu Q."/>
            <person name="Feng Y."/>
            <person name="Mount A."/>
            <person name="Hedgecock D."/>
            <person name="Xu Z."/>
            <person name="Liu Y."/>
            <person name="Domazet-Loso T."/>
            <person name="Du Y."/>
            <person name="Sun X."/>
            <person name="Zhang S."/>
            <person name="Liu B."/>
            <person name="Cheng P."/>
            <person name="Jiang X."/>
            <person name="Li J."/>
            <person name="Fan D."/>
            <person name="Wang W."/>
            <person name="Fu W."/>
            <person name="Wang T."/>
            <person name="Wang B."/>
            <person name="Zhang J."/>
            <person name="Peng Z."/>
            <person name="Li Y."/>
            <person name="Li N."/>
            <person name="Wang J."/>
            <person name="Chen M."/>
            <person name="He Y."/>
            <person name="Tan F."/>
            <person name="Song X."/>
            <person name="Zheng Q."/>
            <person name="Huang R."/>
            <person name="Yang H."/>
            <person name="Du X."/>
            <person name="Chen L."/>
            <person name="Yang M."/>
            <person name="Gaffney P.M."/>
            <person name="Wang S."/>
            <person name="Luo L."/>
            <person name="She Z."/>
            <person name="Ming Y."/>
            <person name="Huang W."/>
            <person name="Zhang S."/>
            <person name="Huang B."/>
            <person name="Zhang Y."/>
            <person name="Qu T."/>
            <person name="Ni P."/>
            <person name="Miao G."/>
            <person name="Wang J."/>
            <person name="Wang Q."/>
            <person name="Steinberg C.E."/>
            <person name="Wang H."/>
            <person name="Li N."/>
            <person name="Qian L."/>
            <person name="Zhang G."/>
            <person name="Li Y."/>
            <person name="Yang H."/>
            <person name="Liu X."/>
            <person name="Wang J."/>
            <person name="Yin Y."/>
            <person name="Wang J."/>
        </authorList>
    </citation>
    <scope>NUCLEOTIDE SEQUENCE [LARGE SCALE GENOMIC DNA]</scope>
    <source>
        <strain evidence="1">05x7-T-G4-1.051#20</strain>
    </source>
</reference>
<proteinExistence type="predicted"/>
<sequence>MSHLYSSVGMTFTTDDQAESRLRLRDTRQHGHIQILNWGVRNQGMGPRLTYETKRGDMVQGEERPKMPDDYGKQK</sequence>
<accession>K1QZ22</accession>